<dbReference type="InterPro" id="IPR000843">
    <property type="entry name" value="HTH_LacI"/>
</dbReference>
<keyword evidence="3" id="KW-0804">Transcription</keyword>
<dbReference type="AlphaFoldDB" id="A0A1H7Y9B1"/>
<gene>
    <name evidence="5" type="ORF">SAMN05661044_05137</name>
</gene>
<dbReference type="PROSITE" id="PS50932">
    <property type="entry name" value="HTH_LACI_2"/>
    <property type="match status" value="1"/>
</dbReference>
<reference evidence="6" key="1">
    <citation type="submission" date="2016-10" db="EMBL/GenBank/DDBJ databases">
        <authorList>
            <person name="Varghese N."/>
            <person name="Submissions S."/>
        </authorList>
    </citation>
    <scope>NUCLEOTIDE SEQUENCE [LARGE SCALE GENOMIC DNA]</scope>
    <source>
        <strain evidence="6">DSM 18733</strain>
    </source>
</reference>
<protein>
    <submittedName>
        <fullName evidence="5">Transcriptional regulator, LacI family</fullName>
    </submittedName>
</protein>
<dbReference type="RefSeq" id="WP_093331500.1">
    <property type="nucleotide sequence ID" value="NZ_FOAF01000012.1"/>
</dbReference>
<dbReference type="SMART" id="SM00354">
    <property type="entry name" value="HTH_LACI"/>
    <property type="match status" value="1"/>
</dbReference>
<evidence type="ECO:0000256" key="1">
    <source>
        <dbReference type="ARBA" id="ARBA00023015"/>
    </source>
</evidence>
<organism evidence="5 6">
    <name type="scientific">Olivibacter domesticus</name>
    <name type="common">Pseudosphingobacterium domesticum</name>
    <dbReference type="NCBI Taxonomy" id="407022"/>
    <lineage>
        <taxon>Bacteria</taxon>
        <taxon>Pseudomonadati</taxon>
        <taxon>Bacteroidota</taxon>
        <taxon>Sphingobacteriia</taxon>
        <taxon>Sphingobacteriales</taxon>
        <taxon>Sphingobacteriaceae</taxon>
        <taxon>Olivibacter</taxon>
    </lineage>
</organism>
<dbReference type="Proteomes" id="UP000199421">
    <property type="component" value="Unassembled WGS sequence"/>
</dbReference>
<name>A0A1H7Y9B1_OLID1</name>
<dbReference type="Gene3D" id="3.40.50.2300">
    <property type="match status" value="2"/>
</dbReference>
<evidence type="ECO:0000256" key="3">
    <source>
        <dbReference type="ARBA" id="ARBA00023163"/>
    </source>
</evidence>
<dbReference type="OrthoDB" id="9803256at2"/>
<dbReference type="EMBL" id="FOAF01000012">
    <property type="protein sequence ID" value="SEM41908.1"/>
    <property type="molecule type" value="Genomic_DNA"/>
</dbReference>
<dbReference type="GO" id="GO:0003700">
    <property type="term" value="F:DNA-binding transcription factor activity"/>
    <property type="evidence" value="ECO:0007669"/>
    <property type="project" value="TreeGrafter"/>
</dbReference>
<dbReference type="Pfam" id="PF00532">
    <property type="entry name" value="Peripla_BP_1"/>
    <property type="match status" value="1"/>
</dbReference>
<dbReference type="PANTHER" id="PTHR30146">
    <property type="entry name" value="LACI-RELATED TRANSCRIPTIONAL REPRESSOR"/>
    <property type="match status" value="1"/>
</dbReference>
<dbReference type="CDD" id="cd01392">
    <property type="entry name" value="HTH_LacI"/>
    <property type="match status" value="1"/>
</dbReference>
<evidence type="ECO:0000259" key="4">
    <source>
        <dbReference type="PROSITE" id="PS50932"/>
    </source>
</evidence>
<evidence type="ECO:0000256" key="2">
    <source>
        <dbReference type="ARBA" id="ARBA00023125"/>
    </source>
</evidence>
<dbReference type="Pfam" id="PF00356">
    <property type="entry name" value="LacI"/>
    <property type="match status" value="1"/>
</dbReference>
<dbReference type="InterPro" id="IPR028082">
    <property type="entry name" value="Peripla_BP_I"/>
</dbReference>
<dbReference type="GO" id="GO:0000976">
    <property type="term" value="F:transcription cis-regulatory region binding"/>
    <property type="evidence" value="ECO:0007669"/>
    <property type="project" value="TreeGrafter"/>
</dbReference>
<dbReference type="PANTHER" id="PTHR30146:SF109">
    <property type="entry name" value="HTH-TYPE TRANSCRIPTIONAL REGULATOR GALS"/>
    <property type="match status" value="1"/>
</dbReference>
<keyword evidence="1" id="KW-0805">Transcription regulation</keyword>
<feature type="domain" description="HTH lacI-type" evidence="4">
    <location>
        <begin position="4"/>
        <end position="58"/>
    </location>
</feature>
<keyword evidence="2" id="KW-0238">DNA-binding</keyword>
<dbReference type="SUPFAM" id="SSF47413">
    <property type="entry name" value="lambda repressor-like DNA-binding domains"/>
    <property type="match status" value="1"/>
</dbReference>
<dbReference type="Gene3D" id="1.10.260.40">
    <property type="entry name" value="lambda repressor-like DNA-binding domains"/>
    <property type="match status" value="1"/>
</dbReference>
<dbReference type="InterPro" id="IPR001761">
    <property type="entry name" value="Peripla_BP/Lac1_sug-bd_dom"/>
</dbReference>
<proteinExistence type="predicted"/>
<dbReference type="InterPro" id="IPR010982">
    <property type="entry name" value="Lambda_DNA-bd_dom_sf"/>
</dbReference>
<evidence type="ECO:0000313" key="5">
    <source>
        <dbReference type="EMBL" id="SEM41908.1"/>
    </source>
</evidence>
<keyword evidence="6" id="KW-1185">Reference proteome</keyword>
<accession>A0A1H7Y9B1</accession>
<sequence>MATIGMKELAKQLNLSTATISKALRDSYDISEETKQRVLKLAKKLNYIPNAHASSLRAKKSKTLAMVIPEVADSYFAQSINGVEAVAQAAGFHVLVYLTHEQYEKEKSILKELLNGRVDGVLISVTSQSKDVSHINELKDAGIPIVFFDRVFENIGNGEVITDDFNAAYLLTQHLINQHCKSIAFLSFSNSLSINMLRLNGYKSALQDNGFNMEKKNLLACLNQEDENKVLIEKHLHRKNRPDGIIASVEKLITPLYLACQAAKLSIPEDIKIAAFSNLANAAILAPPITTITQPAFEMGKTAASLLIKAIKGQTIDADEQKIVLPSKLEIRKSSSGASF</sequence>
<dbReference type="SUPFAM" id="SSF53822">
    <property type="entry name" value="Periplasmic binding protein-like I"/>
    <property type="match status" value="1"/>
</dbReference>
<dbReference type="STRING" id="407022.SAMN05661044_05137"/>
<dbReference type="CDD" id="cd06267">
    <property type="entry name" value="PBP1_LacI_sugar_binding-like"/>
    <property type="match status" value="1"/>
</dbReference>
<evidence type="ECO:0000313" key="6">
    <source>
        <dbReference type="Proteomes" id="UP000199421"/>
    </source>
</evidence>